<dbReference type="InterPro" id="IPR004090">
    <property type="entry name" value="Chemotax_Me-accpt_rcpt"/>
</dbReference>
<keyword evidence="2" id="KW-1003">Cell membrane</keyword>
<dbReference type="SUPFAM" id="SSF158472">
    <property type="entry name" value="HAMP domain-like"/>
    <property type="match status" value="1"/>
</dbReference>
<sequence>MIPNIITRRLSNKLMAIAGSAVSLTLIGFTGFAGWKAAERTNTEILTLASEKAASTAGQVSVHLTEAMSAGRSLAATLAGYAEGGNAKRSDVIVATRALLADYPNLFGAWISDTVDGRAGKRFAGTDSTNDKGLFAPYWTRADSGNLELSTFTVDPAKQWYAASITSGMSVLIEPYTTGMGDVVTSITVPLRIKGTTVGAAGVDISLQKMADMVAAMRPFEGGRVMLLSNAGRWIVPPQADLRMKTYAGVGEQEIQAAIGDGRMQVLTDGSDGAVRLVYPFAAPGMNTTWALLLDVPAKAFSQPIFTRVLETALGGVVILIVVLGVIFASAKVLLTRPLGRLVGALETMAKGETDADIKEASRGDEIGAVGKAVEGIKAMVARKAAEEAEVKQIAEAAAAQERKRTMIELADGFERAVGGIVGMVSSSATELQATAQQMTATATETASQSNTVAAAAEEAAANVQTVAAAAEELGSSVEEIGRQVSGSAQLAQSAVGEAGETATLVRALSQNASRIGDMVGMISSIASQTNLLALNATIEAARAGSAGRGFAVVASEVKALAEQTAKATEEIARQIGEVQGVTGQAVTAIGGITTRIREIDNVATSIAAAVEQQGAATQEIVRNVSQASTGTNAVTSSITSVAQASEETGAAASQVLSAASELSRQSEHLGVEVARFLATVRAA</sequence>
<evidence type="ECO:0000256" key="3">
    <source>
        <dbReference type="ARBA" id="ARBA00023224"/>
    </source>
</evidence>
<reference evidence="10" key="1">
    <citation type="journal article" date="2021" name="Front. Microbiol.">
        <title>Comprehensive Comparative Genomics and Phenotyping of Methylobacterium Species.</title>
        <authorList>
            <person name="Alessa O."/>
            <person name="Ogura Y."/>
            <person name="Fujitani Y."/>
            <person name="Takami H."/>
            <person name="Hayashi T."/>
            <person name="Sahin N."/>
            <person name="Tani A."/>
        </authorList>
    </citation>
    <scope>NUCLEOTIDE SEQUENCE</scope>
    <source>
        <strain evidence="10">NBRC 15686</strain>
    </source>
</reference>
<evidence type="ECO:0000313" key="11">
    <source>
        <dbReference type="Proteomes" id="UP001055039"/>
    </source>
</evidence>
<proteinExistence type="inferred from homology"/>
<keyword evidence="2" id="KW-0997">Cell inner membrane</keyword>
<keyword evidence="3 5" id="KW-0807">Transducer</keyword>
<dbReference type="PRINTS" id="PR00260">
    <property type="entry name" value="CHEMTRNSDUCR"/>
</dbReference>
<dbReference type="CDD" id="cd06225">
    <property type="entry name" value="HAMP"/>
    <property type="match status" value="1"/>
</dbReference>
<gene>
    <name evidence="10" type="ORF">LNAOJCKE_1607</name>
</gene>
<dbReference type="Gene3D" id="3.30.450.20">
    <property type="entry name" value="PAS domain"/>
    <property type="match status" value="2"/>
</dbReference>
<evidence type="ECO:0000256" key="4">
    <source>
        <dbReference type="ARBA" id="ARBA00029447"/>
    </source>
</evidence>
<evidence type="ECO:0000256" key="2">
    <source>
        <dbReference type="ARBA" id="ARBA00022519"/>
    </source>
</evidence>
<dbReference type="Proteomes" id="UP001055039">
    <property type="component" value="Unassembled WGS sequence"/>
</dbReference>
<comment type="similarity">
    <text evidence="4">Belongs to the methyl-accepting chemotaxis (MCP) protein family.</text>
</comment>
<dbReference type="CDD" id="cd12913">
    <property type="entry name" value="PDC1_MCP_like"/>
    <property type="match status" value="1"/>
</dbReference>
<dbReference type="Pfam" id="PF22673">
    <property type="entry name" value="MCP-like_PDC_1"/>
    <property type="match status" value="1"/>
</dbReference>
<comment type="subcellular location">
    <subcellularLocation>
        <location evidence="1">Cell inner membrane</location>
        <topology evidence="1">Multi-pass membrane protein</topology>
    </subcellularLocation>
</comment>
<dbReference type="Pfam" id="PF00672">
    <property type="entry name" value="HAMP"/>
    <property type="match status" value="1"/>
</dbReference>
<evidence type="ECO:0000256" key="1">
    <source>
        <dbReference type="ARBA" id="ARBA00004429"/>
    </source>
</evidence>
<dbReference type="Gene3D" id="6.10.340.10">
    <property type="match status" value="1"/>
</dbReference>
<dbReference type="InterPro" id="IPR003660">
    <property type="entry name" value="HAMP_dom"/>
</dbReference>
<evidence type="ECO:0000313" key="10">
    <source>
        <dbReference type="EMBL" id="GJE64403.1"/>
    </source>
</evidence>
<feature type="domain" description="HAMP" evidence="9">
    <location>
        <begin position="333"/>
        <end position="386"/>
    </location>
</feature>
<dbReference type="SMART" id="SM00283">
    <property type="entry name" value="MA"/>
    <property type="match status" value="1"/>
</dbReference>
<dbReference type="InterPro" id="IPR004089">
    <property type="entry name" value="MCPsignal_dom"/>
</dbReference>
<keyword evidence="6" id="KW-0472">Membrane</keyword>
<evidence type="ECO:0000256" key="5">
    <source>
        <dbReference type="PROSITE-ProRule" id="PRU00284"/>
    </source>
</evidence>
<dbReference type="InterPro" id="IPR000727">
    <property type="entry name" value="T_SNARE_dom"/>
</dbReference>
<feature type="domain" description="Methyl-accepting transducer" evidence="7">
    <location>
        <begin position="428"/>
        <end position="664"/>
    </location>
</feature>
<reference evidence="10" key="2">
    <citation type="submission" date="2021-08" db="EMBL/GenBank/DDBJ databases">
        <authorList>
            <person name="Tani A."/>
            <person name="Ola A."/>
            <person name="Ogura Y."/>
            <person name="Katsura K."/>
            <person name="Hayashi T."/>
        </authorList>
    </citation>
    <scope>NUCLEOTIDE SEQUENCE</scope>
    <source>
        <strain evidence="10">NBRC 15686</strain>
    </source>
</reference>
<evidence type="ECO:0000256" key="6">
    <source>
        <dbReference type="SAM" id="Phobius"/>
    </source>
</evidence>
<protein>
    <recommendedName>
        <fullName evidence="12">Methyl-accepting chemotaxis protein</fullName>
    </recommendedName>
</protein>
<evidence type="ECO:0000259" key="8">
    <source>
        <dbReference type="PROSITE" id="PS50192"/>
    </source>
</evidence>
<organism evidence="10 11">
    <name type="scientific">Methylorubrum aminovorans</name>
    <dbReference type="NCBI Taxonomy" id="269069"/>
    <lineage>
        <taxon>Bacteria</taxon>
        <taxon>Pseudomonadati</taxon>
        <taxon>Pseudomonadota</taxon>
        <taxon>Alphaproteobacteria</taxon>
        <taxon>Hyphomicrobiales</taxon>
        <taxon>Methylobacteriaceae</taxon>
        <taxon>Methylorubrum</taxon>
    </lineage>
</organism>
<dbReference type="SUPFAM" id="SSF58104">
    <property type="entry name" value="Methyl-accepting chemotaxis protein (MCP) signaling domain"/>
    <property type="match status" value="1"/>
</dbReference>
<evidence type="ECO:0000259" key="9">
    <source>
        <dbReference type="PROSITE" id="PS50885"/>
    </source>
</evidence>
<keyword evidence="6" id="KW-1133">Transmembrane helix</keyword>
<dbReference type="Gene3D" id="1.10.287.950">
    <property type="entry name" value="Methyl-accepting chemotaxis protein"/>
    <property type="match status" value="1"/>
</dbReference>
<dbReference type="PROSITE" id="PS50111">
    <property type="entry name" value="CHEMOTAXIS_TRANSDUC_2"/>
    <property type="match status" value="1"/>
</dbReference>
<dbReference type="SMART" id="SM00304">
    <property type="entry name" value="HAMP"/>
    <property type="match status" value="1"/>
</dbReference>
<dbReference type="EMBL" id="BPRC01000004">
    <property type="protein sequence ID" value="GJE64403.1"/>
    <property type="molecule type" value="Genomic_DNA"/>
</dbReference>
<dbReference type="PROSITE" id="PS50885">
    <property type="entry name" value="HAMP"/>
    <property type="match status" value="1"/>
</dbReference>
<keyword evidence="11" id="KW-1185">Reference proteome</keyword>
<keyword evidence="6" id="KW-0812">Transmembrane</keyword>
<feature type="transmembrane region" description="Helical" evidence="6">
    <location>
        <begin position="313"/>
        <end position="335"/>
    </location>
</feature>
<feature type="transmembrane region" description="Helical" evidence="6">
    <location>
        <begin position="14"/>
        <end position="35"/>
    </location>
</feature>
<name>A0ABQ4UD34_9HYPH</name>
<feature type="domain" description="T-SNARE coiled-coil homology" evidence="8">
    <location>
        <begin position="580"/>
        <end position="642"/>
    </location>
</feature>
<comment type="caution">
    <text evidence="10">The sequence shown here is derived from an EMBL/GenBank/DDBJ whole genome shotgun (WGS) entry which is preliminary data.</text>
</comment>
<dbReference type="PROSITE" id="PS50192">
    <property type="entry name" value="T_SNARE"/>
    <property type="match status" value="1"/>
</dbReference>
<evidence type="ECO:0008006" key="12">
    <source>
        <dbReference type="Google" id="ProtNLM"/>
    </source>
</evidence>
<dbReference type="PANTHER" id="PTHR32089:SF112">
    <property type="entry name" value="LYSOZYME-LIKE PROTEIN-RELATED"/>
    <property type="match status" value="1"/>
</dbReference>
<dbReference type="PANTHER" id="PTHR32089">
    <property type="entry name" value="METHYL-ACCEPTING CHEMOTAXIS PROTEIN MCPB"/>
    <property type="match status" value="1"/>
</dbReference>
<evidence type="ECO:0000259" key="7">
    <source>
        <dbReference type="PROSITE" id="PS50111"/>
    </source>
</evidence>
<accession>A0ABQ4UD34</accession>
<dbReference type="Pfam" id="PF00015">
    <property type="entry name" value="MCPsignal"/>
    <property type="match status" value="1"/>
</dbReference>